<protein>
    <recommendedName>
        <fullName evidence="5">Zn-ribbon domain-containing OB-fold protein</fullName>
    </recommendedName>
</protein>
<dbReference type="AlphaFoldDB" id="A0A1C4YUY0"/>
<dbReference type="Pfam" id="PF01796">
    <property type="entry name" value="OB_ChsH2_C"/>
    <property type="match status" value="1"/>
</dbReference>
<dbReference type="SUPFAM" id="SSF50249">
    <property type="entry name" value="Nucleic acid-binding proteins"/>
    <property type="match status" value="1"/>
</dbReference>
<evidence type="ECO:0008006" key="5">
    <source>
        <dbReference type="Google" id="ProtNLM"/>
    </source>
</evidence>
<dbReference type="InParanoid" id="A0A1C4YUY0"/>
<dbReference type="PANTHER" id="PTHR34075:SF5">
    <property type="entry name" value="BLR3430 PROTEIN"/>
    <property type="match status" value="1"/>
</dbReference>
<evidence type="ECO:0000259" key="1">
    <source>
        <dbReference type="Pfam" id="PF01796"/>
    </source>
</evidence>
<dbReference type="EMBL" id="LT607413">
    <property type="protein sequence ID" value="SCF24572.1"/>
    <property type="molecule type" value="Genomic_DNA"/>
</dbReference>
<dbReference type="Pfam" id="PF12172">
    <property type="entry name" value="zf-ChsH2"/>
    <property type="match status" value="1"/>
</dbReference>
<dbReference type="PANTHER" id="PTHR34075">
    <property type="entry name" value="BLR3430 PROTEIN"/>
    <property type="match status" value="1"/>
</dbReference>
<keyword evidence="4" id="KW-1185">Reference proteome</keyword>
<proteinExistence type="predicted"/>
<accession>A0A1C4YUY0</accession>
<dbReference type="Proteomes" id="UP000198253">
    <property type="component" value="Chromosome I"/>
</dbReference>
<name>A0A1C4YUY0_MICEC</name>
<dbReference type="InterPro" id="IPR022002">
    <property type="entry name" value="ChsH2_Znr"/>
</dbReference>
<dbReference type="InterPro" id="IPR002878">
    <property type="entry name" value="ChsH2_C"/>
</dbReference>
<dbReference type="Gene3D" id="6.10.30.10">
    <property type="match status" value="1"/>
</dbReference>
<feature type="domain" description="ChsH2 C-terminal OB-fold" evidence="1">
    <location>
        <begin position="54"/>
        <end position="116"/>
    </location>
</feature>
<evidence type="ECO:0000313" key="3">
    <source>
        <dbReference type="EMBL" id="SCF24572.1"/>
    </source>
</evidence>
<evidence type="ECO:0000313" key="4">
    <source>
        <dbReference type="Proteomes" id="UP000198253"/>
    </source>
</evidence>
<dbReference type="InterPro" id="IPR012340">
    <property type="entry name" value="NA-bd_OB-fold"/>
</dbReference>
<dbReference type="InterPro" id="IPR052513">
    <property type="entry name" value="Thioester_dehydratase-like"/>
</dbReference>
<gene>
    <name evidence="3" type="ORF">GA0070618_4418</name>
</gene>
<reference evidence="4" key="1">
    <citation type="submission" date="2016-06" db="EMBL/GenBank/DDBJ databases">
        <authorList>
            <person name="Varghese N."/>
            <person name="Submissions Spin"/>
        </authorList>
    </citation>
    <scope>NUCLEOTIDE SEQUENCE [LARGE SCALE GENOMIC DNA]</scope>
    <source>
        <strain evidence="4">DSM 43816</strain>
    </source>
</reference>
<sequence>MKPIADPTPDTRAWFDLIDQGRLTVPRCLDCGDVFLYPRMCCPACGSRSVELAPASGRGTVDSFVVNHRGPAAFAGQVPYVLALVRLEEGPRVMANVLVDDPAQVRVDLPVAVTFEERGERRVVQFVPAEVH</sequence>
<organism evidence="3 4">
    <name type="scientific">Micromonospora echinospora</name>
    <name type="common">Micromonospora purpurea</name>
    <dbReference type="NCBI Taxonomy" id="1877"/>
    <lineage>
        <taxon>Bacteria</taxon>
        <taxon>Bacillati</taxon>
        <taxon>Actinomycetota</taxon>
        <taxon>Actinomycetes</taxon>
        <taxon>Micromonosporales</taxon>
        <taxon>Micromonosporaceae</taxon>
        <taxon>Micromonospora</taxon>
    </lineage>
</organism>
<evidence type="ECO:0000259" key="2">
    <source>
        <dbReference type="Pfam" id="PF12172"/>
    </source>
</evidence>
<feature type="domain" description="ChsH2 rubredoxin-like zinc ribbon" evidence="2">
    <location>
        <begin position="16"/>
        <end position="51"/>
    </location>
</feature>
<dbReference type="RefSeq" id="WP_170107935.1">
    <property type="nucleotide sequence ID" value="NZ_LT607413.1"/>
</dbReference>